<dbReference type="AlphaFoldDB" id="A0A101XQS2"/>
<dbReference type="EMBL" id="LPVJ01000035">
    <property type="protein sequence ID" value="KUO95817.1"/>
    <property type="molecule type" value="Genomic_DNA"/>
</dbReference>
<gene>
    <name evidence="1" type="ORF">ATW55_15085</name>
</gene>
<evidence type="ECO:0000313" key="1">
    <source>
        <dbReference type="EMBL" id="KUO95817.1"/>
    </source>
</evidence>
<reference evidence="1 2" key="1">
    <citation type="submission" date="2015-12" db="EMBL/GenBank/DDBJ databases">
        <title>Draft genome sequence of Acidibacillus ferrooxidans ITV001, isolated from a chalcopyrite acid mine drainage site in Brazil.</title>
        <authorList>
            <person name="Dall'Agnol H."/>
            <person name="Nancucheo I."/>
            <person name="Johnson B."/>
            <person name="Oliveira R."/>
            <person name="Leite L."/>
            <person name="Pylro V."/>
            <person name="Nunes G.L."/>
            <person name="Tzotzos G."/>
            <person name="Fernandes G.R."/>
            <person name="Dutra J."/>
            <person name="Orellana S.C."/>
            <person name="Oliveira G."/>
        </authorList>
    </citation>
    <scope>NUCLEOTIDE SEQUENCE [LARGE SCALE GENOMIC DNA]</scope>
    <source>
        <strain evidence="2">ITV01</strain>
    </source>
</reference>
<accession>A0A101XQS2</accession>
<dbReference type="RefSeq" id="WP_153005089.1">
    <property type="nucleotide sequence ID" value="NZ_LPVJ01000035.1"/>
</dbReference>
<keyword evidence="2" id="KW-1185">Reference proteome</keyword>
<dbReference type="Proteomes" id="UP000053557">
    <property type="component" value="Unassembled WGS sequence"/>
</dbReference>
<dbReference type="OrthoDB" id="2605279at2"/>
<evidence type="ECO:0000313" key="2">
    <source>
        <dbReference type="Proteomes" id="UP000053557"/>
    </source>
</evidence>
<comment type="caution">
    <text evidence="1">The sequence shown here is derived from an EMBL/GenBank/DDBJ whole genome shotgun (WGS) entry which is preliminary data.</text>
</comment>
<sequence>MMSIRMRQIEAWLYAYPIWQRQVTSLREQLDDYPRVHYEFVAVASFPKNWDSNPTYDAVEKRMTLEEERIRPLQFKIHLVENALGVLTEEEMALIRLKYFEKKLNSIVWETLFVSRRAFFRKRVVVLEKLYEALGGDYALIWDKTGRSSARS</sequence>
<name>A0A101XQS2_9BACL</name>
<evidence type="ECO:0008006" key="3">
    <source>
        <dbReference type="Google" id="ProtNLM"/>
    </source>
</evidence>
<organism evidence="1 2">
    <name type="scientific">Ferroacidibacillus organovorans</name>
    <dbReference type="NCBI Taxonomy" id="1765683"/>
    <lineage>
        <taxon>Bacteria</taxon>
        <taxon>Bacillati</taxon>
        <taxon>Bacillota</taxon>
        <taxon>Bacilli</taxon>
        <taxon>Bacillales</taxon>
        <taxon>Alicyclobacillaceae</taxon>
        <taxon>Ferroacidibacillus</taxon>
    </lineage>
</organism>
<proteinExistence type="predicted"/>
<protein>
    <recommendedName>
        <fullName evidence="3">Transcriptional regulator</fullName>
    </recommendedName>
</protein>